<dbReference type="OrthoDB" id="302426at2759"/>
<evidence type="ECO:0000313" key="1">
    <source>
        <dbReference type="EMBL" id="CAD8050820.1"/>
    </source>
</evidence>
<dbReference type="EMBL" id="CAJJDN010000005">
    <property type="protein sequence ID" value="CAD8050820.1"/>
    <property type="molecule type" value="Genomic_DNA"/>
</dbReference>
<accession>A0A8S1K5W0</accession>
<evidence type="ECO:0000313" key="2">
    <source>
        <dbReference type="Proteomes" id="UP000692954"/>
    </source>
</evidence>
<name>A0A8S1K5W0_9CILI</name>
<keyword evidence="2" id="KW-1185">Reference proteome</keyword>
<dbReference type="Proteomes" id="UP000692954">
    <property type="component" value="Unassembled WGS sequence"/>
</dbReference>
<sequence>MIVEQSSLTQSLSQIIAQIQLTLSSQNQSELLTLLKQLQTKILVEKTISISLNEFNFIFKLIEDSPQYTSDILETILLIIYGLTFSSTIEEFENFLQQSLLLTQLNGLLYNCQEYSLDFIDLLFLILENIARKSSACLNHLLQNNFLIIIKWMLETIEIQQSEKCIISLLGFLSVFVDQNFNKQYKDLHLIMLNINKLCKILLKINYFSIDELLNDSENLEKHEIKINLISKLLIVLKYYTDKLQQQANIYEFKHAWKVILFINFSDCQLAIFQKITAYIISIQTQNNEFSIQYIVKQNKQIFENLITSFNKQNNRSGDIEKIRMHTANTFRNIFQHLDQANIAIYEQNLIELIEKEQQSQILSIFLECLYILTQKLPNLKYLQLIETKLQFCYECQCWQSLKYLMLTIALISQKDEMNSIKESKIGYYIELLSQSGSKQIQSLACKLLEQM</sequence>
<comment type="caution">
    <text evidence="1">The sequence shown here is derived from an EMBL/GenBank/DDBJ whole genome shotgun (WGS) entry which is preliminary data.</text>
</comment>
<dbReference type="AlphaFoldDB" id="A0A8S1K5W0"/>
<proteinExistence type="predicted"/>
<gene>
    <name evidence="1" type="ORF">PSON_ATCC_30995.1.T0050210</name>
</gene>
<protein>
    <submittedName>
        <fullName evidence="1">Uncharacterized protein</fullName>
    </submittedName>
</protein>
<organism evidence="1 2">
    <name type="scientific">Paramecium sonneborni</name>
    <dbReference type="NCBI Taxonomy" id="65129"/>
    <lineage>
        <taxon>Eukaryota</taxon>
        <taxon>Sar</taxon>
        <taxon>Alveolata</taxon>
        <taxon>Ciliophora</taxon>
        <taxon>Intramacronucleata</taxon>
        <taxon>Oligohymenophorea</taxon>
        <taxon>Peniculida</taxon>
        <taxon>Parameciidae</taxon>
        <taxon>Paramecium</taxon>
    </lineage>
</organism>
<reference evidence="1" key="1">
    <citation type="submission" date="2021-01" db="EMBL/GenBank/DDBJ databases">
        <authorList>
            <consortium name="Genoscope - CEA"/>
            <person name="William W."/>
        </authorList>
    </citation>
    <scope>NUCLEOTIDE SEQUENCE</scope>
</reference>